<dbReference type="InterPro" id="IPR010611">
    <property type="entry name" value="3D_dom"/>
</dbReference>
<dbReference type="InterPro" id="IPR059180">
    <property type="entry name" value="3D_YorM"/>
</dbReference>
<dbReference type="GO" id="GO:0004553">
    <property type="term" value="F:hydrolase activity, hydrolyzing O-glycosyl compounds"/>
    <property type="evidence" value="ECO:0007669"/>
    <property type="project" value="InterPro"/>
</dbReference>
<dbReference type="InterPro" id="IPR011098">
    <property type="entry name" value="G5_dom"/>
</dbReference>
<dbReference type="STRING" id="1121419.SAMN05443529_10655"/>
<evidence type="ECO:0000313" key="5">
    <source>
        <dbReference type="Proteomes" id="UP000198656"/>
    </source>
</evidence>
<dbReference type="EMBL" id="FNCP01000006">
    <property type="protein sequence ID" value="SDG76894.1"/>
    <property type="molecule type" value="Genomic_DNA"/>
</dbReference>
<dbReference type="RefSeq" id="WP_092331578.1">
    <property type="nucleotide sequence ID" value="NZ_FNCP01000006.1"/>
</dbReference>
<dbReference type="PANTHER" id="PTHR39160">
    <property type="entry name" value="CELL WALL-BINDING PROTEIN YOCH"/>
    <property type="match status" value="1"/>
</dbReference>
<dbReference type="Gene3D" id="2.40.40.10">
    <property type="entry name" value="RlpA-like domain"/>
    <property type="match status" value="1"/>
</dbReference>
<protein>
    <submittedName>
        <fullName evidence="4">Uncharacterized conserved protein YabE, contains G5 and tandem DUF348 domains</fullName>
    </submittedName>
</protein>
<organism evidence="4 5">
    <name type="scientific">Desulfosporosinus hippei DSM 8344</name>
    <dbReference type="NCBI Taxonomy" id="1121419"/>
    <lineage>
        <taxon>Bacteria</taxon>
        <taxon>Bacillati</taxon>
        <taxon>Bacillota</taxon>
        <taxon>Clostridia</taxon>
        <taxon>Eubacteriales</taxon>
        <taxon>Desulfitobacteriaceae</taxon>
        <taxon>Desulfosporosinus</taxon>
    </lineage>
</organism>
<dbReference type="SMART" id="SM01208">
    <property type="entry name" value="G5"/>
    <property type="match status" value="1"/>
</dbReference>
<evidence type="ECO:0000256" key="2">
    <source>
        <dbReference type="SAM" id="Phobius"/>
    </source>
</evidence>
<gene>
    <name evidence="4" type="ORF">SAMN05443529_10655</name>
</gene>
<dbReference type="GO" id="GO:0009254">
    <property type="term" value="P:peptidoglycan turnover"/>
    <property type="evidence" value="ECO:0007669"/>
    <property type="project" value="InterPro"/>
</dbReference>
<evidence type="ECO:0000313" key="4">
    <source>
        <dbReference type="EMBL" id="SDG76894.1"/>
    </source>
</evidence>
<dbReference type="Pfam" id="PF03990">
    <property type="entry name" value="DUF348"/>
    <property type="match status" value="3"/>
</dbReference>
<keyword evidence="2" id="KW-0812">Transmembrane</keyword>
<dbReference type="OrthoDB" id="9798935at2"/>
<dbReference type="PANTHER" id="PTHR39160:SF4">
    <property type="entry name" value="RESUSCITATION-PROMOTING FACTOR RPFB"/>
    <property type="match status" value="1"/>
</dbReference>
<sequence>MFQKNPTQVVTLVRKSRIAQIAVALVGIILVAGITVLYNVKTINANIDGKQVCIRTLYGTVGQALEHSSKIEFYPEDIVSPSIDTKVTSGMAVDVQSSVPVNLSVDGQIFNTRTAKETVGEALSELSERYKLEIKDVDEVNVALSESVTDNMDIQVLRSIPIKVSADGKKIDTYIAPRTVADALNKLGITLGAEDRISLALDHMLEPNDQLNVVRVTHPIETVKSEIPYQIVAQPADYPLGLPDRLVSRGSNGLQEQTVRLTLEDGKEVDREILNQRVVKPPTNQVVSRGTQTTISRGGNTISFKRAYVMKASAYCMPGGRTATGASVGKGIIAVDPRVIPLGKSVYVEGYGYAQALDTGGAIRGERIDLYMDSKQAALSWGVRTVTVYVQ</sequence>
<keyword evidence="2" id="KW-0472">Membrane</keyword>
<accession>A0A1G7WYC4</accession>
<dbReference type="GO" id="GO:0019867">
    <property type="term" value="C:outer membrane"/>
    <property type="evidence" value="ECO:0007669"/>
    <property type="project" value="InterPro"/>
</dbReference>
<dbReference type="Gene3D" id="2.20.230.10">
    <property type="entry name" value="Resuscitation-promoting factor rpfb"/>
    <property type="match status" value="1"/>
</dbReference>
<feature type="domain" description="G5" evidence="3">
    <location>
        <begin position="213"/>
        <end position="293"/>
    </location>
</feature>
<dbReference type="InterPro" id="IPR051933">
    <property type="entry name" value="Resuscitation_pf_RpfB"/>
</dbReference>
<dbReference type="InterPro" id="IPR007137">
    <property type="entry name" value="DUF348"/>
</dbReference>
<dbReference type="CDD" id="cd14667">
    <property type="entry name" value="3D_containing_proteins"/>
    <property type="match status" value="1"/>
</dbReference>
<dbReference type="SUPFAM" id="SSF50685">
    <property type="entry name" value="Barwin-like endoglucanases"/>
    <property type="match status" value="1"/>
</dbReference>
<reference evidence="5" key="1">
    <citation type="submission" date="2016-10" db="EMBL/GenBank/DDBJ databases">
        <authorList>
            <person name="Varghese N."/>
            <person name="Submissions S."/>
        </authorList>
    </citation>
    <scope>NUCLEOTIDE SEQUENCE [LARGE SCALE GENOMIC DNA]</scope>
    <source>
        <strain evidence="5">DSM 8344</strain>
    </source>
</reference>
<dbReference type="AlphaFoldDB" id="A0A1G7WYC4"/>
<keyword evidence="5" id="KW-1185">Reference proteome</keyword>
<dbReference type="Pfam" id="PF06725">
    <property type="entry name" value="3D"/>
    <property type="match status" value="1"/>
</dbReference>
<dbReference type="PROSITE" id="PS51109">
    <property type="entry name" value="G5"/>
    <property type="match status" value="1"/>
</dbReference>
<dbReference type="InterPro" id="IPR036908">
    <property type="entry name" value="RlpA-like_sf"/>
</dbReference>
<dbReference type="Proteomes" id="UP000198656">
    <property type="component" value="Unassembled WGS sequence"/>
</dbReference>
<name>A0A1G7WYC4_9FIRM</name>
<feature type="transmembrane region" description="Helical" evidence="2">
    <location>
        <begin position="21"/>
        <end position="40"/>
    </location>
</feature>
<keyword evidence="2" id="KW-1133">Transmembrane helix</keyword>
<dbReference type="Pfam" id="PF07501">
    <property type="entry name" value="G5"/>
    <property type="match status" value="1"/>
</dbReference>
<proteinExistence type="predicted"/>
<keyword evidence="1" id="KW-0732">Signal</keyword>
<evidence type="ECO:0000256" key="1">
    <source>
        <dbReference type="ARBA" id="ARBA00022729"/>
    </source>
</evidence>
<evidence type="ECO:0000259" key="3">
    <source>
        <dbReference type="PROSITE" id="PS51109"/>
    </source>
</evidence>